<dbReference type="PROSITE" id="PS51257">
    <property type="entry name" value="PROKAR_LIPOPROTEIN"/>
    <property type="match status" value="1"/>
</dbReference>
<feature type="signal peptide" evidence="1">
    <location>
        <begin position="1"/>
        <end position="19"/>
    </location>
</feature>
<gene>
    <name evidence="2" type="ORF">SAMN06295973_2604</name>
</gene>
<keyword evidence="1" id="KW-0732">Signal</keyword>
<protein>
    <recommendedName>
        <fullName evidence="4">DUF3060 domain-containing protein</fullName>
    </recommendedName>
</protein>
<comment type="caution">
    <text evidence="2">The sequence shown here is derived from an EMBL/GenBank/DDBJ whole genome shotgun (WGS) entry which is preliminary data.</text>
</comment>
<accession>A0ABY1LN76</accession>
<proteinExistence type="predicted"/>
<feature type="chain" id="PRO_5046013679" description="DUF3060 domain-containing protein" evidence="1">
    <location>
        <begin position="20"/>
        <end position="144"/>
    </location>
</feature>
<organism evidence="2 3">
    <name type="scientific">Plantibacter cousiniae</name>
    <name type="common">nom. nud.</name>
    <dbReference type="NCBI Taxonomy" id="199709"/>
    <lineage>
        <taxon>Bacteria</taxon>
        <taxon>Bacillati</taxon>
        <taxon>Actinomycetota</taxon>
        <taxon>Actinomycetes</taxon>
        <taxon>Micrococcales</taxon>
        <taxon>Microbacteriaceae</taxon>
        <taxon>Plantibacter</taxon>
    </lineage>
</organism>
<dbReference type="RefSeq" id="WP_079706382.1">
    <property type="nucleotide sequence ID" value="NZ_FUZO01000002.1"/>
</dbReference>
<reference evidence="2 3" key="1">
    <citation type="submission" date="2017-02" db="EMBL/GenBank/DDBJ databases">
        <authorList>
            <person name="Varghese N."/>
            <person name="Submissions S."/>
        </authorList>
    </citation>
    <scope>NUCLEOTIDE SEQUENCE [LARGE SCALE GENOMIC DNA]</scope>
    <source>
        <strain evidence="2 3">VKM Ac-1787</strain>
    </source>
</reference>
<dbReference type="Proteomes" id="UP000190827">
    <property type="component" value="Unassembled WGS sequence"/>
</dbReference>
<dbReference type="EMBL" id="FUZO01000002">
    <property type="protein sequence ID" value="SKC66664.1"/>
    <property type="molecule type" value="Genomic_DNA"/>
</dbReference>
<sequence>MSKQPALLAAAGLAVIALAGCTDADATSTTSASPTAAAESTTGSEYTIPDVTGECVDGTATIVDDSSNVTIDGDCENVVVEASNSIVTVTGAVVHLSFNSSITLVNVSTVDNVTFVEGANGNKVATSSAPVVTDSGEGNAVGAD</sequence>
<keyword evidence="3" id="KW-1185">Reference proteome</keyword>
<evidence type="ECO:0000313" key="2">
    <source>
        <dbReference type="EMBL" id="SKC66664.1"/>
    </source>
</evidence>
<evidence type="ECO:0000313" key="3">
    <source>
        <dbReference type="Proteomes" id="UP000190827"/>
    </source>
</evidence>
<name>A0ABY1LN76_9MICO</name>
<evidence type="ECO:0008006" key="4">
    <source>
        <dbReference type="Google" id="ProtNLM"/>
    </source>
</evidence>
<evidence type="ECO:0000256" key="1">
    <source>
        <dbReference type="SAM" id="SignalP"/>
    </source>
</evidence>